<comment type="similarity">
    <text evidence="2 7">Belongs to the ferroportin (FP) (TC 2.A.100) family. SLC40A subfamily.</text>
</comment>
<dbReference type="SUPFAM" id="SSF103473">
    <property type="entry name" value="MFS general substrate transporter"/>
    <property type="match status" value="1"/>
</dbReference>
<gene>
    <name evidence="8" type="ORF">K493DRAFT_225311</name>
</gene>
<dbReference type="Proteomes" id="UP000193498">
    <property type="component" value="Unassembled WGS sequence"/>
</dbReference>
<evidence type="ECO:0000256" key="4">
    <source>
        <dbReference type="ARBA" id="ARBA00022692"/>
    </source>
</evidence>
<sequence length="468" mass="52019">SVWGDRLYEFASFLFIMEVFQDTLLPSSLFGFLMTFSAIVAGGAIGNWVDRSDRLKVVRTSIILQKFSIALSSICFYLLFTTFGPRSSDNHTIYFAYALFGVILVLGMVLKVMLMATNIAVEKDWVVIIANKDEELLTQLNTSMRRIDLICKLVAPLLVACLTAVGTTIFAVIFIGVWNVISMVLEYVLIYKVYQLVPELSVPKGARVESTEDEALVDSDVSKPTYGTVPAKPVVAATVEQTSYIRQQIDDWVFFAKHPVFLASLSVAMLYLTVLSFNGIMVSFLKWQGYSDSLIAAMRAMSAFTGVLATYLMPILARHIGIVRTGTWSIWSQVITLIPVVAAFLGPPTLLAKVMLFGGMALSRIGLWSFDLSQVHIVQSQVANEDAGRINGLQHSLCNVFDLAQFGLTIIFYNPEDFIIPVTTSFVMVLLAACTFSYYTHRQRGHLFHFEKLPSFGITPCVHSNHLV</sequence>
<name>A0A1Y1Y3J8_9FUNG</name>
<evidence type="ECO:0000256" key="6">
    <source>
        <dbReference type="ARBA" id="ARBA00023136"/>
    </source>
</evidence>
<feature type="transmembrane region" description="Helical" evidence="7">
    <location>
        <begin position="29"/>
        <end position="49"/>
    </location>
</feature>
<dbReference type="AlphaFoldDB" id="A0A1Y1Y3J8"/>
<comment type="caution">
    <text evidence="7">Lacks conserved residue(s) required for the propagation of feature annotation.</text>
</comment>
<dbReference type="InParanoid" id="A0A1Y1Y3J8"/>
<proteinExistence type="inferred from homology"/>
<dbReference type="Pfam" id="PF06963">
    <property type="entry name" value="FPN1"/>
    <property type="match status" value="1"/>
</dbReference>
<feature type="transmembrane region" description="Helical" evidence="7">
    <location>
        <begin position="153"/>
        <end position="181"/>
    </location>
</feature>
<dbReference type="GO" id="GO:0016020">
    <property type="term" value="C:membrane"/>
    <property type="evidence" value="ECO:0007669"/>
    <property type="project" value="UniProtKB-SubCell"/>
</dbReference>
<dbReference type="PANTHER" id="PTHR11660:SF57">
    <property type="entry name" value="SOLUTE CARRIER FAMILY 40 MEMBER"/>
    <property type="match status" value="1"/>
</dbReference>
<dbReference type="EMBL" id="MCFE01000269">
    <property type="protein sequence ID" value="ORX92577.1"/>
    <property type="molecule type" value="Genomic_DNA"/>
</dbReference>
<feature type="non-terminal residue" evidence="8">
    <location>
        <position position="1"/>
    </location>
</feature>
<evidence type="ECO:0000313" key="9">
    <source>
        <dbReference type="Proteomes" id="UP000193498"/>
    </source>
</evidence>
<evidence type="ECO:0000313" key="8">
    <source>
        <dbReference type="EMBL" id="ORX92577.1"/>
    </source>
</evidence>
<keyword evidence="6 7" id="KW-0472">Membrane</keyword>
<comment type="function">
    <text evidence="7">May be involved in iron transport and iron homeostasis.</text>
</comment>
<feature type="transmembrane region" description="Helical" evidence="7">
    <location>
        <begin position="92"/>
        <end position="114"/>
    </location>
</feature>
<protein>
    <recommendedName>
        <fullName evidence="7">Solute carrier family 40 member</fullName>
    </recommendedName>
</protein>
<evidence type="ECO:0000256" key="1">
    <source>
        <dbReference type="ARBA" id="ARBA00004141"/>
    </source>
</evidence>
<evidence type="ECO:0000256" key="2">
    <source>
        <dbReference type="ARBA" id="ARBA00006279"/>
    </source>
</evidence>
<dbReference type="PANTHER" id="PTHR11660">
    <property type="entry name" value="SOLUTE CARRIER FAMILY 40 MEMBER"/>
    <property type="match status" value="1"/>
</dbReference>
<dbReference type="OrthoDB" id="648861at2759"/>
<reference evidence="8 9" key="1">
    <citation type="submission" date="2016-07" db="EMBL/GenBank/DDBJ databases">
        <title>Pervasive Adenine N6-methylation of Active Genes in Fungi.</title>
        <authorList>
            <consortium name="DOE Joint Genome Institute"/>
            <person name="Mondo S.J."/>
            <person name="Dannebaum R.O."/>
            <person name="Kuo R.C."/>
            <person name="Labutti K."/>
            <person name="Haridas S."/>
            <person name="Kuo A."/>
            <person name="Salamov A."/>
            <person name="Ahrendt S.R."/>
            <person name="Lipzen A."/>
            <person name="Sullivan W."/>
            <person name="Andreopoulos W.B."/>
            <person name="Clum A."/>
            <person name="Lindquist E."/>
            <person name="Daum C."/>
            <person name="Ramamoorthy G.K."/>
            <person name="Gryganskyi A."/>
            <person name="Culley D."/>
            <person name="Magnuson J.K."/>
            <person name="James T.Y."/>
            <person name="O'Malley M.A."/>
            <person name="Stajich J.E."/>
            <person name="Spatafora J.W."/>
            <person name="Visel A."/>
            <person name="Grigoriev I.V."/>
        </authorList>
    </citation>
    <scope>NUCLEOTIDE SEQUENCE [LARGE SCALE GENOMIC DNA]</scope>
    <source>
        <strain evidence="8 9">CBS 931.73</strain>
    </source>
</reference>
<dbReference type="InterPro" id="IPR009716">
    <property type="entry name" value="Ferroportin-1"/>
</dbReference>
<feature type="transmembrane region" description="Helical" evidence="7">
    <location>
        <begin position="260"/>
        <end position="285"/>
    </location>
</feature>
<comment type="subcellular location">
    <subcellularLocation>
        <location evidence="1 7">Membrane</location>
        <topology evidence="1 7">Multi-pass membrane protein</topology>
    </subcellularLocation>
</comment>
<evidence type="ECO:0000256" key="5">
    <source>
        <dbReference type="ARBA" id="ARBA00022989"/>
    </source>
</evidence>
<feature type="transmembrane region" description="Helical" evidence="7">
    <location>
        <begin position="418"/>
        <end position="439"/>
    </location>
</feature>
<organism evidence="8 9">
    <name type="scientific">Basidiobolus meristosporus CBS 931.73</name>
    <dbReference type="NCBI Taxonomy" id="1314790"/>
    <lineage>
        <taxon>Eukaryota</taxon>
        <taxon>Fungi</taxon>
        <taxon>Fungi incertae sedis</taxon>
        <taxon>Zoopagomycota</taxon>
        <taxon>Entomophthoromycotina</taxon>
        <taxon>Basidiobolomycetes</taxon>
        <taxon>Basidiobolales</taxon>
        <taxon>Basidiobolaceae</taxon>
        <taxon>Basidiobolus</taxon>
    </lineage>
</organism>
<keyword evidence="3 7" id="KW-0813">Transport</keyword>
<dbReference type="STRING" id="1314790.A0A1Y1Y3J8"/>
<dbReference type="CDD" id="cd17480">
    <property type="entry name" value="MFS_SLC40A1_like"/>
    <property type="match status" value="1"/>
</dbReference>
<dbReference type="GO" id="GO:0005381">
    <property type="term" value="F:iron ion transmembrane transporter activity"/>
    <property type="evidence" value="ECO:0007669"/>
    <property type="project" value="UniProtKB-UniRule"/>
</dbReference>
<feature type="transmembrane region" description="Helical" evidence="7">
    <location>
        <begin position="328"/>
        <end position="345"/>
    </location>
</feature>
<comment type="caution">
    <text evidence="8">The sequence shown here is derived from an EMBL/GenBank/DDBJ whole genome shotgun (WGS) entry which is preliminary data.</text>
</comment>
<accession>A0A1Y1Y3J8</accession>
<dbReference type="InterPro" id="IPR036259">
    <property type="entry name" value="MFS_trans_sf"/>
</dbReference>
<feature type="transmembrane region" description="Helical" evidence="7">
    <location>
        <begin position="297"/>
        <end position="316"/>
    </location>
</feature>
<feature type="transmembrane region" description="Helical" evidence="7">
    <location>
        <begin position="61"/>
        <end position="80"/>
    </location>
</feature>
<keyword evidence="4 7" id="KW-0812">Transmembrane</keyword>
<keyword evidence="9" id="KW-1185">Reference proteome</keyword>
<keyword evidence="7" id="KW-0406">Ion transport</keyword>
<evidence type="ECO:0000256" key="7">
    <source>
        <dbReference type="RuleBase" id="RU365065"/>
    </source>
</evidence>
<keyword evidence="5 7" id="KW-1133">Transmembrane helix</keyword>
<evidence type="ECO:0000256" key="3">
    <source>
        <dbReference type="ARBA" id="ARBA00022448"/>
    </source>
</evidence>